<dbReference type="EMBL" id="QBKA01000002">
    <property type="protein sequence ID" value="RDC60294.1"/>
    <property type="molecule type" value="Genomic_DNA"/>
</dbReference>
<evidence type="ECO:0000313" key="2">
    <source>
        <dbReference type="EMBL" id="RDC60294.1"/>
    </source>
</evidence>
<evidence type="ECO:0000313" key="3">
    <source>
        <dbReference type="Proteomes" id="UP000253727"/>
    </source>
</evidence>
<proteinExistence type="predicted"/>
<sequence length="153" mass="16571">MSIEITLVVGMLILLAGLSYRFGEAPERLIIGIILGKFIMVRVISGLASEPLLSTVRSDLIVLDLLGLAAMVLIAVKANRVWTMVAAGAQVLIVYGHASAYLSDSGMQRAYWALTQPPVGLQLLALISGLIGCKKRRQRAVYYCAWLPRSSRG</sequence>
<feature type="transmembrane region" description="Helical" evidence="1">
    <location>
        <begin position="60"/>
        <end position="76"/>
    </location>
</feature>
<accession>A0A369Q6F7</accession>
<evidence type="ECO:0000256" key="1">
    <source>
        <dbReference type="SAM" id="Phobius"/>
    </source>
</evidence>
<dbReference type="OrthoDB" id="7391238at2"/>
<comment type="caution">
    <text evidence="2">The sequence shown here is derived from an EMBL/GenBank/DDBJ whole genome shotgun (WGS) entry which is preliminary data.</text>
</comment>
<keyword evidence="1" id="KW-0472">Membrane</keyword>
<feature type="transmembrane region" description="Helical" evidence="1">
    <location>
        <begin position="29"/>
        <end position="48"/>
    </location>
</feature>
<dbReference type="Proteomes" id="UP000253727">
    <property type="component" value="Unassembled WGS sequence"/>
</dbReference>
<protein>
    <submittedName>
        <fullName evidence="2">Uncharacterized protein</fullName>
    </submittedName>
</protein>
<feature type="transmembrane region" description="Helical" evidence="1">
    <location>
        <begin position="81"/>
        <end position="98"/>
    </location>
</feature>
<keyword evidence="3" id="KW-1185">Reference proteome</keyword>
<dbReference type="AlphaFoldDB" id="A0A369Q6F7"/>
<feature type="transmembrane region" description="Helical" evidence="1">
    <location>
        <begin position="6"/>
        <end position="22"/>
    </location>
</feature>
<organism evidence="2 3">
    <name type="scientific">Alteripontixanthobacter maritimus</name>
    <dbReference type="NCBI Taxonomy" id="2161824"/>
    <lineage>
        <taxon>Bacteria</taxon>
        <taxon>Pseudomonadati</taxon>
        <taxon>Pseudomonadota</taxon>
        <taxon>Alphaproteobacteria</taxon>
        <taxon>Sphingomonadales</taxon>
        <taxon>Erythrobacteraceae</taxon>
        <taxon>Alteripontixanthobacter</taxon>
    </lineage>
</organism>
<keyword evidence="1" id="KW-0812">Transmembrane</keyword>
<keyword evidence="1" id="KW-1133">Transmembrane helix</keyword>
<feature type="transmembrane region" description="Helical" evidence="1">
    <location>
        <begin position="110"/>
        <end position="133"/>
    </location>
</feature>
<reference evidence="2 3" key="1">
    <citation type="submission" date="2018-04" db="EMBL/GenBank/DDBJ databases">
        <title>Altererythrobacter sp. HME9302 genome sequencing and assembly.</title>
        <authorList>
            <person name="Kang H."/>
            <person name="Kim H."/>
            <person name="Joh K."/>
        </authorList>
    </citation>
    <scope>NUCLEOTIDE SEQUENCE [LARGE SCALE GENOMIC DNA]</scope>
    <source>
        <strain evidence="2 3">HME9302</strain>
    </source>
</reference>
<name>A0A369Q6F7_9SPHN</name>
<gene>
    <name evidence="2" type="ORF">HME9302_01495</name>
</gene>